<dbReference type="AlphaFoldDB" id="A0A0D2HSU5"/>
<keyword evidence="5" id="KW-1185">Reference proteome</keyword>
<keyword evidence="2" id="KW-0812">Transmembrane</keyword>
<name>A0A0D2HSU5_CLAB1</name>
<gene>
    <name evidence="4" type="ORF">Z519_11812</name>
</gene>
<proteinExistence type="predicted"/>
<sequence>MADWNALTITLSPQDVFIAVMGLTGVGKSTFVTLCTQKEIQIGHKLESCTSSVSIFSFRHKSKTVHLIDTPGFNDTTRSESEVLQEVAYWLSTAYGKADAKLEDRFRLNGIVYLHSIADVRWSGSTRRSLNMLRTICGPENYDAIVLTTTFWDQVDREAGKVREAQLIGDMNKWGQLVHTSPKSSVRRHDQGYKTAINIIDGIIDRGVKYELLIQKELAKPGATLHDTTAGREAQLLWEKDIDRFQQELGYAKEAMKESQQQSDATLVAEMARLKSSISQGRAALSELHLPKKELENRWVSRNTRDVELLQQQIVKCQKTIEDLFKRSSSTLSPSSTGTPPPAYSRRTSDESTGSSANSLLEQERRWKKDLMAQQMAKLAARSMHVNVASALFGGVSAGVAILPLLPYLAACCVM</sequence>
<dbReference type="CDD" id="cd00882">
    <property type="entry name" value="Ras_like_GTPase"/>
    <property type="match status" value="1"/>
</dbReference>
<feature type="region of interest" description="Disordered" evidence="1">
    <location>
        <begin position="328"/>
        <end position="359"/>
    </location>
</feature>
<keyword evidence="2" id="KW-0472">Membrane</keyword>
<dbReference type="GO" id="GO:0005525">
    <property type="term" value="F:GTP binding"/>
    <property type="evidence" value="ECO:0007669"/>
    <property type="project" value="InterPro"/>
</dbReference>
<keyword evidence="2" id="KW-1133">Transmembrane helix</keyword>
<dbReference type="Proteomes" id="UP000053789">
    <property type="component" value="Unassembled WGS sequence"/>
</dbReference>
<reference evidence="4" key="1">
    <citation type="submission" date="2015-01" db="EMBL/GenBank/DDBJ databases">
        <title>The Genome Sequence of Cladophialophora bantiana CBS 173.52.</title>
        <authorList>
            <consortium name="The Broad Institute Genomics Platform"/>
            <person name="Cuomo C."/>
            <person name="de Hoog S."/>
            <person name="Gorbushina A."/>
            <person name="Stielow B."/>
            <person name="Teixiera M."/>
            <person name="Abouelleil A."/>
            <person name="Chapman S.B."/>
            <person name="Priest M."/>
            <person name="Young S.K."/>
            <person name="Wortman J."/>
            <person name="Nusbaum C."/>
            <person name="Birren B."/>
        </authorList>
    </citation>
    <scope>NUCLEOTIDE SEQUENCE [LARGE SCALE GENOMIC DNA]</scope>
    <source>
        <strain evidence="4">CBS 173.52</strain>
    </source>
</reference>
<feature type="transmembrane region" description="Helical" evidence="2">
    <location>
        <begin position="391"/>
        <end position="414"/>
    </location>
</feature>
<evidence type="ECO:0000259" key="3">
    <source>
        <dbReference type="Pfam" id="PF01926"/>
    </source>
</evidence>
<dbReference type="Pfam" id="PF01926">
    <property type="entry name" value="MMR_HSR1"/>
    <property type="match status" value="1"/>
</dbReference>
<accession>A0A0D2HSU5</accession>
<dbReference type="HOGENOM" id="CLU_018003_1_3_1"/>
<dbReference type="InterPro" id="IPR027417">
    <property type="entry name" value="P-loop_NTPase"/>
</dbReference>
<evidence type="ECO:0000313" key="4">
    <source>
        <dbReference type="EMBL" id="KIW87489.1"/>
    </source>
</evidence>
<feature type="domain" description="G" evidence="3">
    <location>
        <begin position="18"/>
        <end position="79"/>
    </location>
</feature>
<protein>
    <recommendedName>
        <fullName evidence="3">G domain-containing protein</fullName>
    </recommendedName>
</protein>
<organism evidence="4 5">
    <name type="scientific">Cladophialophora bantiana (strain ATCC 10958 / CBS 173.52 / CDC B-1940 / NIH 8579)</name>
    <name type="common">Xylohypha bantiana</name>
    <dbReference type="NCBI Taxonomy" id="1442370"/>
    <lineage>
        <taxon>Eukaryota</taxon>
        <taxon>Fungi</taxon>
        <taxon>Dikarya</taxon>
        <taxon>Ascomycota</taxon>
        <taxon>Pezizomycotina</taxon>
        <taxon>Eurotiomycetes</taxon>
        <taxon>Chaetothyriomycetidae</taxon>
        <taxon>Chaetothyriales</taxon>
        <taxon>Herpotrichiellaceae</taxon>
        <taxon>Cladophialophora</taxon>
    </lineage>
</organism>
<evidence type="ECO:0000256" key="2">
    <source>
        <dbReference type="SAM" id="Phobius"/>
    </source>
</evidence>
<dbReference type="EMBL" id="KN847003">
    <property type="protein sequence ID" value="KIW87489.1"/>
    <property type="molecule type" value="Genomic_DNA"/>
</dbReference>
<dbReference type="OrthoDB" id="8954335at2759"/>
<dbReference type="SUPFAM" id="SSF52540">
    <property type="entry name" value="P-loop containing nucleoside triphosphate hydrolases"/>
    <property type="match status" value="1"/>
</dbReference>
<dbReference type="Gene3D" id="3.40.50.300">
    <property type="entry name" value="P-loop containing nucleotide triphosphate hydrolases"/>
    <property type="match status" value="1"/>
</dbReference>
<dbReference type="VEuPathDB" id="FungiDB:Z519_11812"/>
<evidence type="ECO:0000313" key="5">
    <source>
        <dbReference type="Proteomes" id="UP000053789"/>
    </source>
</evidence>
<evidence type="ECO:0000256" key="1">
    <source>
        <dbReference type="SAM" id="MobiDB-lite"/>
    </source>
</evidence>
<feature type="compositionally biased region" description="Low complexity" evidence="1">
    <location>
        <begin position="328"/>
        <end position="338"/>
    </location>
</feature>
<dbReference type="InterPro" id="IPR006073">
    <property type="entry name" value="GTP-bd"/>
</dbReference>
<dbReference type="RefSeq" id="XP_016614158.1">
    <property type="nucleotide sequence ID" value="XM_016769522.1"/>
</dbReference>
<dbReference type="GeneID" id="27704740"/>